<dbReference type="PANTHER" id="PTHR43861:SF1">
    <property type="entry name" value="TRANS-ACONITATE 2-METHYLTRANSFERASE"/>
    <property type="match status" value="1"/>
</dbReference>
<dbReference type="GO" id="GO:0032259">
    <property type="term" value="P:methylation"/>
    <property type="evidence" value="ECO:0007669"/>
    <property type="project" value="UniProtKB-KW"/>
</dbReference>
<dbReference type="OrthoDB" id="7062303at2"/>
<dbReference type="GO" id="GO:0008168">
    <property type="term" value="F:methyltransferase activity"/>
    <property type="evidence" value="ECO:0007669"/>
    <property type="project" value="UniProtKB-KW"/>
</dbReference>
<dbReference type="InterPro" id="IPR041698">
    <property type="entry name" value="Methyltransf_25"/>
</dbReference>
<organism evidence="4 5">
    <name type="scientific">Kribbella antibiotica</name>
    <dbReference type="NCBI Taxonomy" id="190195"/>
    <lineage>
        <taxon>Bacteria</taxon>
        <taxon>Bacillati</taxon>
        <taxon>Actinomycetota</taxon>
        <taxon>Actinomycetes</taxon>
        <taxon>Propionibacteriales</taxon>
        <taxon>Kribbellaceae</taxon>
        <taxon>Kribbella</taxon>
    </lineage>
</organism>
<evidence type="ECO:0000313" key="5">
    <source>
        <dbReference type="Proteomes" id="UP000295124"/>
    </source>
</evidence>
<dbReference type="Pfam" id="PF13649">
    <property type="entry name" value="Methyltransf_25"/>
    <property type="match status" value="1"/>
</dbReference>
<accession>A0A4R4Z892</accession>
<sequence length="210" mass="22751">MQSDEAKELVRRGYDALSERYDEAFGSDTKYGEWLAELLTRLGDGSRVLDVGCGAGVPVAKVLADGGHEVTGVDISGVQVKRAQERVPHATFVQGDATKLEFPAESFDAVLTFYSLIHIPLDEQERLLQKIATWLRPGGVFVATVGATAWTGAEEGWLGGDVPMWWSSADTDTTRGWIEAAGLVVERAEFVPEGDSGHTLIWASLRASNN</sequence>
<evidence type="ECO:0000259" key="3">
    <source>
        <dbReference type="Pfam" id="PF13649"/>
    </source>
</evidence>
<dbReference type="EMBL" id="SMKX01000096">
    <property type="protein sequence ID" value="TDD54166.1"/>
    <property type="molecule type" value="Genomic_DNA"/>
</dbReference>
<dbReference type="AlphaFoldDB" id="A0A4R4Z892"/>
<gene>
    <name evidence="4" type="ORF">E1263_27520</name>
</gene>
<dbReference type="Proteomes" id="UP000295124">
    <property type="component" value="Unassembled WGS sequence"/>
</dbReference>
<proteinExistence type="predicted"/>
<keyword evidence="1 4" id="KW-0489">Methyltransferase</keyword>
<keyword evidence="2 4" id="KW-0808">Transferase</keyword>
<name>A0A4R4Z892_9ACTN</name>
<feature type="domain" description="Methyltransferase" evidence="3">
    <location>
        <begin position="48"/>
        <end position="139"/>
    </location>
</feature>
<dbReference type="PANTHER" id="PTHR43861">
    <property type="entry name" value="TRANS-ACONITATE 2-METHYLTRANSFERASE-RELATED"/>
    <property type="match status" value="1"/>
</dbReference>
<evidence type="ECO:0000256" key="2">
    <source>
        <dbReference type="ARBA" id="ARBA00022679"/>
    </source>
</evidence>
<dbReference type="CDD" id="cd02440">
    <property type="entry name" value="AdoMet_MTases"/>
    <property type="match status" value="1"/>
</dbReference>
<comment type="caution">
    <text evidence="4">The sequence shown here is derived from an EMBL/GenBank/DDBJ whole genome shotgun (WGS) entry which is preliminary data.</text>
</comment>
<protein>
    <submittedName>
        <fullName evidence="4">Class I SAM-dependent methyltransferase</fullName>
    </submittedName>
</protein>
<evidence type="ECO:0000256" key="1">
    <source>
        <dbReference type="ARBA" id="ARBA00022603"/>
    </source>
</evidence>
<dbReference type="InterPro" id="IPR029063">
    <property type="entry name" value="SAM-dependent_MTases_sf"/>
</dbReference>
<dbReference type="Gene3D" id="3.40.50.150">
    <property type="entry name" value="Vaccinia Virus protein VP39"/>
    <property type="match status" value="1"/>
</dbReference>
<reference evidence="4 5" key="1">
    <citation type="submission" date="2019-03" db="EMBL/GenBank/DDBJ databases">
        <title>Draft genome sequences of novel Actinobacteria.</title>
        <authorList>
            <person name="Sahin N."/>
            <person name="Ay H."/>
            <person name="Saygin H."/>
        </authorList>
    </citation>
    <scope>NUCLEOTIDE SEQUENCE [LARGE SCALE GENOMIC DNA]</scope>
    <source>
        <strain evidence="4 5">JCM 13523</strain>
    </source>
</reference>
<dbReference type="SUPFAM" id="SSF53335">
    <property type="entry name" value="S-adenosyl-L-methionine-dependent methyltransferases"/>
    <property type="match status" value="1"/>
</dbReference>
<evidence type="ECO:0000313" key="4">
    <source>
        <dbReference type="EMBL" id="TDD54166.1"/>
    </source>
</evidence>
<keyword evidence="5" id="KW-1185">Reference proteome</keyword>
<dbReference type="RefSeq" id="WP_132172458.1">
    <property type="nucleotide sequence ID" value="NZ_SMKX01000096.1"/>
</dbReference>